<feature type="domain" description="Luciferase-like" evidence="2">
    <location>
        <begin position="14"/>
        <end position="329"/>
    </location>
</feature>
<evidence type="ECO:0000259" key="2">
    <source>
        <dbReference type="Pfam" id="PF00296"/>
    </source>
</evidence>
<name>W4LI98_ENTF1</name>
<dbReference type="Pfam" id="PF00296">
    <property type="entry name" value="Bac_luciferase"/>
    <property type="match status" value="1"/>
</dbReference>
<dbReference type="EMBL" id="AZHW01000639">
    <property type="protein sequence ID" value="ETW97644.1"/>
    <property type="molecule type" value="Genomic_DNA"/>
</dbReference>
<evidence type="ECO:0000313" key="3">
    <source>
        <dbReference type="EMBL" id="ETW97644.1"/>
    </source>
</evidence>
<dbReference type="GO" id="GO:0016705">
    <property type="term" value="F:oxidoreductase activity, acting on paired donors, with incorporation or reduction of molecular oxygen"/>
    <property type="evidence" value="ECO:0007669"/>
    <property type="project" value="InterPro"/>
</dbReference>
<dbReference type="PANTHER" id="PTHR43244:SF1">
    <property type="entry name" value="5,10-METHYLENETETRAHYDROMETHANOPTERIN REDUCTASE"/>
    <property type="match status" value="1"/>
</dbReference>
<dbReference type="HOGENOM" id="CLU_027853_5_2_7"/>
<dbReference type="PANTHER" id="PTHR43244">
    <property type="match status" value="1"/>
</dbReference>
<reference evidence="3 4" key="1">
    <citation type="journal article" date="2014" name="Nature">
        <title>An environmental bacterial taxon with a large and distinct metabolic repertoire.</title>
        <authorList>
            <person name="Wilson M.C."/>
            <person name="Mori T."/>
            <person name="Ruckert C."/>
            <person name="Uria A.R."/>
            <person name="Helf M.J."/>
            <person name="Takada K."/>
            <person name="Gernert C."/>
            <person name="Steffens U.A."/>
            <person name="Heycke N."/>
            <person name="Schmitt S."/>
            <person name="Rinke C."/>
            <person name="Helfrich E.J."/>
            <person name="Brachmann A.O."/>
            <person name="Gurgui C."/>
            <person name="Wakimoto T."/>
            <person name="Kracht M."/>
            <person name="Crusemann M."/>
            <person name="Hentschel U."/>
            <person name="Abe I."/>
            <person name="Matsunaga S."/>
            <person name="Kalinowski J."/>
            <person name="Takeyama H."/>
            <person name="Piel J."/>
        </authorList>
    </citation>
    <scope>NUCLEOTIDE SEQUENCE [LARGE SCALE GENOMIC DNA]</scope>
    <source>
        <strain evidence="4">TSY1</strain>
    </source>
</reference>
<dbReference type="AlphaFoldDB" id="W4LI98"/>
<evidence type="ECO:0000256" key="1">
    <source>
        <dbReference type="ARBA" id="ARBA00023002"/>
    </source>
</evidence>
<dbReference type="InterPro" id="IPR036661">
    <property type="entry name" value="Luciferase-like_sf"/>
</dbReference>
<protein>
    <recommendedName>
        <fullName evidence="2">Luciferase-like domain-containing protein</fullName>
    </recommendedName>
</protein>
<sequence length="356" mass="39619">MEFGVCVATKVDEIGYITHAENLGYSHAWIADSQMIWSDCYAVLALAAQQTRTIKLGTGVAIAGTRIAPVTAHSIATINRLAPGRTFLGIGTGNTAMRIMGHKPLRLKEFAHNLRVIRALLQGEEVEFTWRGQTSIIKLMMPELDFIDIEHPIPIYVSGFGPKAQALAGEYGDGLVMSIPPQPDFMERSLRNVTYGAEQAGRELDLSTFHTTSLTTAVILQPGESLTSERVLRECGPFVISSLHYLYDKIRQWGGRVPPHLRDIWEEYSKLVEQTPESHRHMRIHAGHCTYLLPEEAKFVTPELIKSTCLVGTPEEIVEQIRQLEAVGLKQIMILPSLETQYGGIEAFAKNVMARL</sequence>
<organism evidence="3 4">
    <name type="scientific">Entotheonella factor</name>
    <dbReference type="NCBI Taxonomy" id="1429438"/>
    <lineage>
        <taxon>Bacteria</taxon>
        <taxon>Pseudomonadati</taxon>
        <taxon>Nitrospinota/Tectimicrobiota group</taxon>
        <taxon>Candidatus Tectimicrobiota</taxon>
        <taxon>Candidatus Entotheonellia</taxon>
        <taxon>Candidatus Entotheonellales</taxon>
        <taxon>Candidatus Entotheonellaceae</taxon>
        <taxon>Candidatus Entotheonella</taxon>
    </lineage>
</organism>
<dbReference type="Proteomes" id="UP000019141">
    <property type="component" value="Unassembled WGS sequence"/>
</dbReference>
<gene>
    <name evidence="3" type="ORF">ETSY1_21870</name>
</gene>
<keyword evidence="4" id="KW-1185">Reference proteome</keyword>
<dbReference type="InterPro" id="IPR011251">
    <property type="entry name" value="Luciferase-like_dom"/>
</dbReference>
<dbReference type="SUPFAM" id="SSF51679">
    <property type="entry name" value="Bacterial luciferase-like"/>
    <property type="match status" value="1"/>
</dbReference>
<keyword evidence="1" id="KW-0560">Oxidoreductase</keyword>
<comment type="caution">
    <text evidence="3">The sequence shown here is derived from an EMBL/GenBank/DDBJ whole genome shotgun (WGS) entry which is preliminary data.</text>
</comment>
<evidence type="ECO:0000313" key="4">
    <source>
        <dbReference type="Proteomes" id="UP000019141"/>
    </source>
</evidence>
<proteinExistence type="predicted"/>
<dbReference type="CDD" id="cd01097">
    <property type="entry name" value="Tetrahydromethanopterin_reductase"/>
    <property type="match status" value="1"/>
</dbReference>
<dbReference type="Gene3D" id="3.20.20.30">
    <property type="entry name" value="Luciferase-like domain"/>
    <property type="match status" value="1"/>
</dbReference>
<accession>W4LI98</accession>
<dbReference type="InterPro" id="IPR050564">
    <property type="entry name" value="F420-G6PD/mer"/>
</dbReference>